<sequence>MPSKQPLDIPECTVRLDDNGVYHLTHESGRTASAATERGAMLCGMALRILAEHADPPPPGMRHHHISWPAHLDREIPFTTGDLP</sequence>
<dbReference type="OrthoDB" id="3197455at2"/>
<keyword evidence="2" id="KW-1185">Reference proteome</keyword>
<dbReference type="Proteomes" id="UP000199202">
    <property type="component" value="Unassembled WGS sequence"/>
</dbReference>
<evidence type="ECO:0000313" key="1">
    <source>
        <dbReference type="EMBL" id="SDJ93669.1"/>
    </source>
</evidence>
<accession>A0A1G8XSU9</accession>
<name>A0A1G8XSU9_9ACTN</name>
<organism evidence="1 2">
    <name type="scientific">Nonomuraea jiangxiensis</name>
    <dbReference type="NCBI Taxonomy" id="633440"/>
    <lineage>
        <taxon>Bacteria</taxon>
        <taxon>Bacillati</taxon>
        <taxon>Actinomycetota</taxon>
        <taxon>Actinomycetes</taxon>
        <taxon>Streptosporangiales</taxon>
        <taxon>Streptosporangiaceae</taxon>
        <taxon>Nonomuraea</taxon>
    </lineage>
</organism>
<reference evidence="1 2" key="1">
    <citation type="submission" date="2016-10" db="EMBL/GenBank/DDBJ databases">
        <authorList>
            <person name="de Groot N.N."/>
        </authorList>
    </citation>
    <scope>NUCLEOTIDE SEQUENCE [LARGE SCALE GENOMIC DNA]</scope>
    <source>
        <strain evidence="1 2">CGMCC 4.6533</strain>
    </source>
</reference>
<evidence type="ECO:0000313" key="2">
    <source>
        <dbReference type="Proteomes" id="UP000199202"/>
    </source>
</evidence>
<proteinExistence type="predicted"/>
<protein>
    <submittedName>
        <fullName evidence="1">Uncharacterized protein</fullName>
    </submittedName>
</protein>
<dbReference type="RefSeq" id="WP_090937290.1">
    <property type="nucleotide sequence ID" value="NZ_FNDJ01000013.1"/>
</dbReference>
<dbReference type="AlphaFoldDB" id="A0A1G8XSU9"/>
<dbReference type="EMBL" id="FNDJ01000013">
    <property type="protein sequence ID" value="SDJ93669.1"/>
    <property type="molecule type" value="Genomic_DNA"/>
</dbReference>
<dbReference type="STRING" id="633440.SAMN05421869_11366"/>
<gene>
    <name evidence="1" type="ORF">SAMN05421869_11366</name>
</gene>